<dbReference type="Proteomes" id="UP000824890">
    <property type="component" value="Unassembled WGS sequence"/>
</dbReference>
<gene>
    <name evidence="2" type="ORF">HID58_007207</name>
</gene>
<organism evidence="2 3">
    <name type="scientific">Brassica napus</name>
    <name type="common">Rape</name>
    <dbReference type="NCBI Taxonomy" id="3708"/>
    <lineage>
        <taxon>Eukaryota</taxon>
        <taxon>Viridiplantae</taxon>
        <taxon>Streptophyta</taxon>
        <taxon>Embryophyta</taxon>
        <taxon>Tracheophyta</taxon>
        <taxon>Spermatophyta</taxon>
        <taxon>Magnoliopsida</taxon>
        <taxon>eudicotyledons</taxon>
        <taxon>Gunneridae</taxon>
        <taxon>Pentapetalae</taxon>
        <taxon>rosids</taxon>
        <taxon>malvids</taxon>
        <taxon>Brassicales</taxon>
        <taxon>Brassicaceae</taxon>
        <taxon>Brassiceae</taxon>
        <taxon>Brassica</taxon>
    </lineage>
</organism>
<feature type="non-terminal residue" evidence="2">
    <location>
        <position position="1"/>
    </location>
</feature>
<dbReference type="EMBL" id="JAGKQM010000002">
    <property type="protein sequence ID" value="KAH0939746.1"/>
    <property type="molecule type" value="Genomic_DNA"/>
</dbReference>
<reference evidence="2 3" key="1">
    <citation type="submission" date="2021-05" db="EMBL/GenBank/DDBJ databases">
        <title>Genome Assembly of Synthetic Allotetraploid Brassica napus Reveals Homoeologous Exchanges between Subgenomes.</title>
        <authorList>
            <person name="Davis J.T."/>
        </authorList>
    </citation>
    <scope>NUCLEOTIDE SEQUENCE [LARGE SCALE GENOMIC DNA]</scope>
    <source>
        <strain evidence="3">cv. Da-Ae</strain>
        <tissue evidence="2">Seedling</tissue>
    </source>
</reference>
<comment type="caution">
    <text evidence="2">The sequence shown here is derived from an EMBL/GenBank/DDBJ whole genome shotgun (WGS) entry which is preliminary data.</text>
</comment>
<keyword evidence="3" id="KW-1185">Reference proteome</keyword>
<protein>
    <submittedName>
        <fullName evidence="2">Uncharacterized protein</fullName>
    </submittedName>
</protein>
<name>A0ABQ8EDP1_BRANA</name>
<proteinExistence type="predicted"/>
<evidence type="ECO:0000313" key="2">
    <source>
        <dbReference type="EMBL" id="KAH0939746.1"/>
    </source>
</evidence>
<sequence length="127" mass="14312">RRYRPFKVSHRRPIKKSINDNSPKKKISLLRLSLSFLVINMSSEKKQERREEDNVHVATRTGAKVNVGVDERGLPTKKRKRSQSLGLVNSLHSNGVRDGELDGITQVGLRNSGLDLNCKPEPETVSL</sequence>
<accession>A0ABQ8EDP1</accession>
<feature type="compositionally biased region" description="Basic residues" evidence="1">
    <location>
        <begin position="1"/>
        <end position="15"/>
    </location>
</feature>
<evidence type="ECO:0000256" key="1">
    <source>
        <dbReference type="SAM" id="MobiDB-lite"/>
    </source>
</evidence>
<feature type="region of interest" description="Disordered" evidence="1">
    <location>
        <begin position="1"/>
        <end position="22"/>
    </location>
</feature>
<evidence type="ECO:0000313" key="3">
    <source>
        <dbReference type="Proteomes" id="UP000824890"/>
    </source>
</evidence>